<keyword evidence="1" id="KW-0175">Coiled coil</keyword>
<gene>
    <name evidence="3" type="ORF">AWRI4233_LOCUS3415</name>
</gene>
<sequence length="232" mass="26995">MPSVTVAPRELLWYHQMQRENRHLLEQVKRQQADLDKIKSQSSADQEQREQIKQRLSELETKQATTTDRRREDFEREKEILKRVGKLEESFETLRRANDSQPMATAAVNQWQTLEQRLDMLEQRHARVPELDVQQLNQRINALAKVVNNPVKDPRNLGHQHANNESMDQAAGAGDDATRTSGGRQIGEEKGKEKMQTEREPSLQRRSSFVQTRRRAGEKLISFRPTPPDLAW</sequence>
<feature type="region of interest" description="Disordered" evidence="2">
    <location>
        <begin position="156"/>
        <end position="232"/>
    </location>
</feature>
<accession>A0A9N8JQR4</accession>
<feature type="coiled-coil region" evidence="1">
    <location>
        <begin position="14"/>
        <end position="69"/>
    </location>
</feature>
<evidence type="ECO:0000256" key="1">
    <source>
        <dbReference type="SAM" id="Coils"/>
    </source>
</evidence>
<dbReference type="Proteomes" id="UP000714618">
    <property type="component" value="Unassembled WGS sequence"/>
</dbReference>
<proteinExistence type="predicted"/>
<dbReference type="EMBL" id="CAIJEO010000004">
    <property type="protein sequence ID" value="CAD0091647.1"/>
    <property type="molecule type" value="Genomic_DNA"/>
</dbReference>
<keyword evidence="4" id="KW-1185">Reference proteome</keyword>
<evidence type="ECO:0000313" key="3">
    <source>
        <dbReference type="EMBL" id="CAD0091647.1"/>
    </source>
</evidence>
<dbReference type="AlphaFoldDB" id="A0A9N8JQR4"/>
<dbReference type="OrthoDB" id="3907804at2759"/>
<evidence type="ECO:0000313" key="4">
    <source>
        <dbReference type="Proteomes" id="UP000714618"/>
    </source>
</evidence>
<reference evidence="3" key="1">
    <citation type="submission" date="2020-06" db="EMBL/GenBank/DDBJ databases">
        <authorList>
            <person name="Onetto C."/>
        </authorList>
    </citation>
    <scope>NUCLEOTIDE SEQUENCE</scope>
</reference>
<name>A0A9N8JQR4_9PEZI</name>
<protein>
    <submittedName>
        <fullName evidence="3">Uncharacterized protein</fullName>
    </submittedName>
</protein>
<feature type="compositionally biased region" description="Basic and acidic residues" evidence="2">
    <location>
        <begin position="186"/>
        <end position="203"/>
    </location>
</feature>
<evidence type="ECO:0000256" key="2">
    <source>
        <dbReference type="SAM" id="MobiDB-lite"/>
    </source>
</evidence>
<comment type="caution">
    <text evidence="3">The sequence shown here is derived from an EMBL/GenBank/DDBJ whole genome shotgun (WGS) entry which is preliminary data.</text>
</comment>
<organism evidence="3 4">
    <name type="scientific">Aureobasidium mustum</name>
    <dbReference type="NCBI Taxonomy" id="2773714"/>
    <lineage>
        <taxon>Eukaryota</taxon>
        <taxon>Fungi</taxon>
        <taxon>Dikarya</taxon>
        <taxon>Ascomycota</taxon>
        <taxon>Pezizomycotina</taxon>
        <taxon>Dothideomycetes</taxon>
        <taxon>Dothideomycetidae</taxon>
        <taxon>Dothideales</taxon>
        <taxon>Saccotheciaceae</taxon>
        <taxon>Aureobasidium</taxon>
    </lineage>
</organism>